<evidence type="ECO:0000313" key="14">
    <source>
        <dbReference type="EMBL" id="EDK44267.1"/>
    </source>
</evidence>
<evidence type="ECO:0000256" key="1">
    <source>
        <dbReference type="ARBA" id="ARBA00004141"/>
    </source>
</evidence>
<dbReference type="EMBL" id="CH981526">
    <property type="protein sequence ID" value="EDK44267.1"/>
    <property type="molecule type" value="Genomic_DNA"/>
</dbReference>
<keyword evidence="4 12" id="KW-0812">Transmembrane</keyword>
<evidence type="ECO:0000256" key="8">
    <source>
        <dbReference type="ARBA" id="ARBA00023098"/>
    </source>
</evidence>
<dbReference type="GO" id="GO:0005789">
    <property type="term" value="C:endoplasmic reticulum membrane"/>
    <property type="evidence" value="ECO:0007669"/>
    <property type="project" value="TreeGrafter"/>
</dbReference>
<dbReference type="KEGG" id="lel:PVL30_003289"/>
<feature type="compositionally biased region" description="Polar residues" evidence="11">
    <location>
        <begin position="1"/>
        <end position="11"/>
    </location>
</feature>
<dbReference type="OMA" id="KSQLNWG"/>
<evidence type="ECO:0000256" key="2">
    <source>
        <dbReference type="ARBA" id="ARBA00009295"/>
    </source>
</evidence>
<dbReference type="PROSITE" id="PS50255">
    <property type="entry name" value="CYTOCHROME_B5_2"/>
    <property type="match status" value="1"/>
</dbReference>
<feature type="transmembrane region" description="Helical" evidence="12">
    <location>
        <begin position="129"/>
        <end position="151"/>
    </location>
</feature>
<evidence type="ECO:0000256" key="10">
    <source>
        <dbReference type="ARBA" id="ARBA00023160"/>
    </source>
</evidence>
<dbReference type="HOGENOM" id="CLU_027359_3_2_1"/>
<evidence type="ECO:0000256" key="4">
    <source>
        <dbReference type="ARBA" id="ARBA00022692"/>
    </source>
</evidence>
<dbReference type="eggNOG" id="KOG0537">
    <property type="taxonomic scope" value="Eukaryota"/>
</dbReference>
<dbReference type="OrthoDB" id="10260134at2759"/>
<protein>
    <recommendedName>
        <fullName evidence="13">Cytochrome b5 heme-binding domain-containing protein</fullName>
    </recommendedName>
</protein>
<evidence type="ECO:0000256" key="5">
    <source>
        <dbReference type="ARBA" id="ARBA00022832"/>
    </source>
</evidence>
<dbReference type="eggNOG" id="KOG1600">
    <property type="taxonomic scope" value="Eukaryota"/>
</dbReference>
<keyword evidence="8" id="KW-0443">Lipid metabolism</keyword>
<dbReference type="PANTHER" id="PTHR11351:SF31">
    <property type="entry name" value="DESATURASE 1, ISOFORM A-RELATED"/>
    <property type="match status" value="1"/>
</dbReference>
<evidence type="ECO:0000256" key="3">
    <source>
        <dbReference type="ARBA" id="ARBA00022516"/>
    </source>
</evidence>
<dbReference type="CDD" id="cd03505">
    <property type="entry name" value="Delta9-FADS-like"/>
    <property type="match status" value="1"/>
</dbReference>
<dbReference type="InterPro" id="IPR015876">
    <property type="entry name" value="Acyl-CoA_DS"/>
</dbReference>
<feature type="compositionally biased region" description="Low complexity" evidence="11">
    <location>
        <begin position="25"/>
        <end position="48"/>
    </location>
</feature>
<comment type="subcellular location">
    <subcellularLocation>
        <location evidence="1">Membrane</location>
        <topology evidence="1">Multi-pass membrane protein</topology>
    </subcellularLocation>
</comment>
<keyword evidence="15" id="KW-1185">Reference proteome</keyword>
<feature type="region of interest" description="Disordered" evidence="11">
    <location>
        <begin position="1"/>
        <end position="72"/>
    </location>
</feature>
<evidence type="ECO:0000256" key="6">
    <source>
        <dbReference type="ARBA" id="ARBA00022989"/>
    </source>
</evidence>
<dbReference type="GeneID" id="5233634"/>
<feature type="domain" description="Cytochrome b5 heme-binding" evidence="13">
    <location>
        <begin position="464"/>
        <end position="534"/>
    </location>
</feature>
<dbReference type="GO" id="GO:0004768">
    <property type="term" value="F:stearoyl-CoA 9-desaturase activity"/>
    <property type="evidence" value="ECO:0007669"/>
    <property type="project" value="TreeGrafter"/>
</dbReference>
<dbReference type="Proteomes" id="UP000001996">
    <property type="component" value="Unassembled WGS sequence"/>
</dbReference>
<keyword evidence="3" id="KW-0444">Lipid biosynthesis</keyword>
<feature type="region of interest" description="Disordered" evidence="11">
    <location>
        <begin position="549"/>
        <end position="571"/>
    </location>
</feature>
<dbReference type="Gene3D" id="3.10.120.10">
    <property type="entry name" value="Cytochrome b5-like heme/steroid binding domain"/>
    <property type="match status" value="1"/>
</dbReference>
<dbReference type="STRING" id="379508.A5DYK9"/>
<reference evidence="14 15" key="1">
    <citation type="journal article" date="2009" name="Nature">
        <title>Evolution of pathogenicity and sexual reproduction in eight Candida genomes.</title>
        <authorList>
            <person name="Butler G."/>
            <person name="Rasmussen M.D."/>
            <person name="Lin M.F."/>
            <person name="Santos M.A."/>
            <person name="Sakthikumar S."/>
            <person name="Munro C.A."/>
            <person name="Rheinbay E."/>
            <person name="Grabherr M."/>
            <person name="Forche A."/>
            <person name="Reedy J.L."/>
            <person name="Agrafioti I."/>
            <person name="Arnaud M.B."/>
            <person name="Bates S."/>
            <person name="Brown A.J."/>
            <person name="Brunke S."/>
            <person name="Costanzo M.C."/>
            <person name="Fitzpatrick D.A."/>
            <person name="de Groot P.W."/>
            <person name="Harris D."/>
            <person name="Hoyer L.L."/>
            <person name="Hube B."/>
            <person name="Klis F.M."/>
            <person name="Kodira C."/>
            <person name="Lennard N."/>
            <person name="Logue M.E."/>
            <person name="Martin R."/>
            <person name="Neiman A.M."/>
            <person name="Nikolaou E."/>
            <person name="Quail M.A."/>
            <person name="Quinn J."/>
            <person name="Santos M.C."/>
            <person name="Schmitzberger F.F."/>
            <person name="Sherlock G."/>
            <person name="Shah P."/>
            <person name="Silverstein K.A."/>
            <person name="Skrzypek M.S."/>
            <person name="Soll D."/>
            <person name="Staggs R."/>
            <person name="Stansfield I."/>
            <person name="Stumpf M.P."/>
            <person name="Sudbery P.E."/>
            <person name="Srikantha T."/>
            <person name="Zeng Q."/>
            <person name="Berman J."/>
            <person name="Berriman M."/>
            <person name="Heitman J."/>
            <person name="Gow N.A."/>
            <person name="Lorenz M.C."/>
            <person name="Birren B.W."/>
            <person name="Kellis M."/>
            <person name="Cuomo C.A."/>
        </authorList>
    </citation>
    <scope>NUCLEOTIDE SEQUENCE [LARGE SCALE GENOMIC DNA]</scope>
    <source>
        <strain evidence="15">ATCC 11503 / BCRC 21390 / CBS 2605 / JCM 1781 / NBRC 1676 / NRRL YB-4239</strain>
    </source>
</reference>
<accession>A5DYK9</accession>
<dbReference type="VEuPathDB" id="FungiDB:LELG_02446"/>
<dbReference type="InterPro" id="IPR001199">
    <property type="entry name" value="Cyt_B5-like_heme/steroid-bd"/>
</dbReference>
<evidence type="ECO:0000313" key="15">
    <source>
        <dbReference type="Proteomes" id="UP000001996"/>
    </source>
</evidence>
<dbReference type="GO" id="GO:0005506">
    <property type="term" value="F:iron ion binding"/>
    <property type="evidence" value="ECO:0007669"/>
    <property type="project" value="TreeGrafter"/>
</dbReference>
<dbReference type="InterPro" id="IPR036400">
    <property type="entry name" value="Cyt_B5-like_heme/steroid_sf"/>
</dbReference>
<feature type="transmembrane region" description="Helical" evidence="12">
    <location>
        <begin position="163"/>
        <end position="184"/>
    </location>
</feature>
<keyword evidence="7" id="KW-0560">Oxidoreductase</keyword>
<evidence type="ECO:0000259" key="13">
    <source>
        <dbReference type="PROSITE" id="PS50255"/>
    </source>
</evidence>
<dbReference type="SMART" id="SM01117">
    <property type="entry name" value="Cyt-b5"/>
    <property type="match status" value="1"/>
</dbReference>
<organism evidence="14 15">
    <name type="scientific">Lodderomyces elongisporus (strain ATCC 11503 / CBS 2605 / JCM 1781 / NBRC 1676 / NRRL YB-4239)</name>
    <name type="common">Yeast</name>
    <name type="synonym">Saccharomyces elongisporus</name>
    <dbReference type="NCBI Taxonomy" id="379508"/>
    <lineage>
        <taxon>Eukaryota</taxon>
        <taxon>Fungi</taxon>
        <taxon>Dikarya</taxon>
        <taxon>Ascomycota</taxon>
        <taxon>Saccharomycotina</taxon>
        <taxon>Pichiomycetes</taxon>
        <taxon>Debaryomycetaceae</taxon>
        <taxon>Candida/Lodderomyces clade</taxon>
        <taxon>Lodderomyces</taxon>
    </lineage>
</organism>
<dbReference type="InParanoid" id="A5DYK9"/>
<comment type="similarity">
    <text evidence="2">Belongs to the fatty acid desaturase type 1 family.</text>
</comment>
<feature type="transmembrane region" description="Helical" evidence="12">
    <location>
        <begin position="96"/>
        <end position="117"/>
    </location>
</feature>
<evidence type="ECO:0000256" key="12">
    <source>
        <dbReference type="SAM" id="Phobius"/>
    </source>
</evidence>
<keyword evidence="10" id="KW-0275">Fatty acid biosynthesis</keyword>
<dbReference type="Pfam" id="PF00173">
    <property type="entry name" value="Cyt-b5"/>
    <property type="match status" value="1"/>
</dbReference>
<dbReference type="GO" id="GO:0006636">
    <property type="term" value="P:unsaturated fatty acid biosynthetic process"/>
    <property type="evidence" value="ECO:0007669"/>
    <property type="project" value="TreeGrafter"/>
</dbReference>
<evidence type="ECO:0000256" key="9">
    <source>
        <dbReference type="ARBA" id="ARBA00023136"/>
    </source>
</evidence>
<evidence type="ECO:0000256" key="11">
    <source>
        <dbReference type="SAM" id="MobiDB-lite"/>
    </source>
</evidence>
<dbReference type="AlphaFoldDB" id="A5DYK9"/>
<keyword evidence="9 12" id="KW-0472">Membrane</keyword>
<dbReference type="PANTHER" id="PTHR11351">
    <property type="entry name" value="ACYL-COA DESATURASE"/>
    <property type="match status" value="1"/>
</dbReference>
<keyword evidence="6 12" id="KW-1133">Transmembrane helix</keyword>
<name>A5DYK9_LODEL</name>
<evidence type="ECO:0000256" key="7">
    <source>
        <dbReference type="ARBA" id="ARBA00023002"/>
    </source>
</evidence>
<sequence length="571" mass="65638">MPMNGTANTIKNEADERMPNHGQDKGQSQSQDQGQGKGQSQGQSQGQKTMKIQRRKVASSSHQSSSPHNLLNQAQKLKKTRIHEIKKKRRDFVRRINYVHLLTVVILPFLALSYILYSGESILPANQKTMYFTIIYYNITMLAFTSGYHKYFAHNSFKVKFGALKYFFAVFGSSCGLGSIRWWASLHRAHHRFTEDTERDPYLIKRGFIFSHYGWLLKKPKVTTFYDNFISQEFPLSDQRTDEELKHLEYTLQNEVAEMGNNDHDTSDEVSREDYDESTQSLLAWQQRTYPIWFLTTTLLIPIIITKFLCHDSMVHGLLYPGILRMFLCQQSLLSTESICHLKRIQVTIPTQPFNDKNSSQNCLNPLVALLTYGQSQQNFHHEFPHDYRCDNGFFTYDPTKWFIWTMEKLGIVHELCRTPDNLVVHLNLQQQQRVINRTKSQLNWGTPISKLPLISPKDFKNIIASSSNKDRIYIVIQSIIHDITPFMDQHPGGVPLLKASHGKDATKAFYGGVYGHSTAAINLLATMRIGILNNGNDEEVWKRVVKEEGEVEDESGSRTGQAQYRTAEAA</sequence>
<keyword evidence="5" id="KW-0276">Fatty acid metabolism</keyword>
<proteinExistence type="inferred from homology"/>
<gene>
    <name evidence="14" type="ORF">LELG_02446</name>
</gene>
<feature type="compositionally biased region" description="Basic and acidic residues" evidence="11">
    <location>
        <begin position="12"/>
        <end position="24"/>
    </location>
</feature>
<dbReference type="PRINTS" id="PR00075">
    <property type="entry name" value="FACDDSATRASE"/>
</dbReference>
<dbReference type="SUPFAM" id="SSF55856">
    <property type="entry name" value="Cytochrome b5-like heme/steroid binding domain"/>
    <property type="match status" value="1"/>
</dbReference>